<feature type="compositionally biased region" description="Low complexity" evidence="1">
    <location>
        <begin position="39"/>
        <end position="71"/>
    </location>
</feature>
<feature type="region of interest" description="Disordered" evidence="1">
    <location>
        <begin position="22"/>
        <end position="71"/>
    </location>
</feature>
<proteinExistence type="predicted"/>
<sequence>MKLIKTLIATTFALTAATTFAASAHDKSHSTKTTEEKVVVSTQEQPETLNPATTDTTASDVATTAAPTASK</sequence>
<keyword evidence="2" id="KW-0732">Signal</keyword>
<feature type="chain" id="PRO_5004146014" evidence="2">
    <location>
        <begin position="22"/>
        <end position="71"/>
    </location>
</feature>
<dbReference type="Proteomes" id="UP000013248">
    <property type="component" value="Unassembled WGS sequence"/>
</dbReference>
<evidence type="ECO:0000256" key="1">
    <source>
        <dbReference type="SAM" id="MobiDB-lite"/>
    </source>
</evidence>
<dbReference type="EMBL" id="APRP01000027">
    <property type="protein sequence ID" value="ENW99768.1"/>
    <property type="molecule type" value="Genomic_DNA"/>
</dbReference>
<evidence type="ECO:0000313" key="3">
    <source>
        <dbReference type="EMBL" id="ENW99768.1"/>
    </source>
</evidence>
<reference evidence="3 4" key="1">
    <citation type="submission" date="2013-02" db="EMBL/GenBank/DDBJ databases">
        <title>The Genome Sequence of Acinetobacter sp. ANC 3862.</title>
        <authorList>
            <consortium name="The Broad Institute Genome Sequencing Platform"/>
            <consortium name="The Broad Institute Genome Sequencing Center for Infectious Disease"/>
            <person name="Cerqueira G."/>
            <person name="Feldgarden M."/>
            <person name="Courvalin P."/>
            <person name="Perichon B."/>
            <person name="Grillot-Courvalin C."/>
            <person name="Clermont D."/>
            <person name="Rocha E."/>
            <person name="Yoon E.-J."/>
            <person name="Nemec A."/>
            <person name="Walker B."/>
            <person name="Young S.K."/>
            <person name="Zeng Q."/>
            <person name="Gargeya S."/>
            <person name="Fitzgerald M."/>
            <person name="Haas B."/>
            <person name="Abouelleil A."/>
            <person name="Alvarado L."/>
            <person name="Arachchi H.M."/>
            <person name="Berlin A.M."/>
            <person name="Chapman S.B."/>
            <person name="Dewar J."/>
            <person name="Goldberg J."/>
            <person name="Griggs A."/>
            <person name="Gujja S."/>
            <person name="Hansen M."/>
            <person name="Howarth C."/>
            <person name="Imamovic A."/>
            <person name="Larimer J."/>
            <person name="McCowan C."/>
            <person name="Murphy C."/>
            <person name="Neiman D."/>
            <person name="Pearson M."/>
            <person name="Priest M."/>
            <person name="Roberts A."/>
            <person name="Saif S."/>
            <person name="Shea T."/>
            <person name="Sisk P."/>
            <person name="Sykes S."/>
            <person name="Wortman J."/>
            <person name="Nusbaum C."/>
            <person name="Birren B."/>
        </authorList>
    </citation>
    <scope>NUCLEOTIDE SEQUENCE [LARGE SCALE GENOMIC DNA]</scope>
    <source>
        <strain evidence="3 4">ANC 3862</strain>
    </source>
</reference>
<comment type="caution">
    <text evidence="3">The sequence shown here is derived from an EMBL/GenBank/DDBJ whole genome shotgun (WGS) entry which is preliminary data.</text>
</comment>
<accession>N9LU60</accession>
<protein>
    <submittedName>
        <fullName evidence="3">Uncharacterized protein</fullName>
    </submittedName>
</protein>
<evidence type="ECO:0000256" key="2">
    <source>
        <dbReference type="SAM" id="SignalP"/>
    </source>
</evidence>
<dbReference type="HOGENOM" id="CLU_182732_1_0_6"/>
<dbReference type="eggNOG" id="ENOG5031HVQ">
    <property type="taxonomic scope" value="Bacteria"/>
</dbReference>
<dbReference type="PATRIC" id="fig|1217705.3.peg.2303"/>
<evidence type="ECO:0000313" key="4">
    <source>
        <dbReference type="Proteomes" id="UP000013248"/>
    </source>
</evidence>
<feature type="compositionally biased region" description="Basic and acidic residues" evidence="1">
    <location>
        <begin position="24"/>
        <end position="38"/>
    </location>
</feature>
<organism evidence="3 4">
    <name type="scientific">Acinetobacter modestus</name>
    <dbReference type="NCBI Taxonomy" id="1776740"/>
    <lineage>
        <taxon>Bacteria</taxon>
        <taxon>Pseudomonadati</taxon>
        <taxon>Pseudomonadota</taxon>
        <taxon>Gammaproteobacteria</taxon>
        <taxon>Moraxellales</taxon>
        <taxon>Moraxellaceae</taxon>
        <taxon>Acinetobacter</taxon>
    </lineage>
</organism>
<gene>
    <name evidence="3" type="ORF">F900_02368</name>
</gene>
<name>N9LU60_9GAMM</name>
<feature type="signal peptide" evidence="2">
    <location>
        <begin position="1"/>
        <end position="21"/>
    </location>
</feature>
<dbReference type="RefSeq" id="WP_005217781.1">
    <property type="nucleotide sequence ID" value="NZ_KB850089.1"/>
</dbReference>
<dbReference type="AlphaFoldDB" id="N9LU60"/>